<accession>A0A6L9SGN2</accession>
<keyword evidence="3" id="KW-1185">Reference proteome</keyword>
<evidence type="ECO:0000313" key="3">
    <source>
        <dbReference type="Proteomes" id="UP000475214"/>
    </source>
</evidence>
<dbReference type="AlphaFoldDB" id="A0A6L9SGN2"/>
<name>A0A6L9SGN2_9ACTN</name>
<dbReference type="GO" id="GO:0046872">
    <property type="term" value="F:metal ion binding"/>
    <property type="evidence" value="ECO:0007669"/>
    <property type="project" value="InterPro"/>
</dbReference>
<sequence>MTAQPVTATLTGGVELLERAITYTRSNLQLITPGDLTDPTPCHGWDLAALLAHMEDSLDALCEAADFGRIDLDDGADRPCIESAAASDVCVRLRTRAIRLLNWSATALGDEPIAIAERPLTASIVTATGALEITAHGWDVAQACGTDRPIPEELAEELLAVAPLLITDADRPARFAAPRDVPESAAAGHRLLAFLGREARG</sequence>
<dbReference type="RefSeq" id="WP_163744965.1">
    <property type="nucleotide sequence ID" value="NZ_JAAGOA010000034.1"/>
</dbReference>
<gene>
    <name evidence="2" type="ORF">G1H10_30140</name>
</gene>
<dbReference type="InterPro" id="IPR024344">
    <property type="entry name" value="MDMPI_metal-binding"/>
</dbReference>
<reference evidence="2 3" key="1">
    <citation type="submission" date="2020-02" db="EMBL/GenBank/DDBJ databases">
        <authorList>
            <person name="Li X.-J."/>
            <person name="Han X.-M."/>
        </authorList>
    </citation>
    <scope>NUCLEOTIDE SEQUENCE [LARGE SCALE GENOMIC DNA]</scope>
    <source>
        <strain evidence="2 3">CCTCC AB 2017055</strain>
    </source>
</reference>
<evidence type="ECO:0000259" key="1">
    <source>
        <dbReference type="Pfam" id="PF11716"/>
    </source>
</evidence>
<protein>
    <submittedName>
        <fullName evidence="2">TIGR03086 family protein</fullName>
    </submittedName>
</protein>
<dbReference type="SUPFAM" id="SSF109854">
    <property type="entry name" value="DinB/YfiT-like putative metalloenzymes"/>
    <property type="match status" value="1"/>
</dbReference>
<organism evidence="2 3">
    <name type="scientific">Phytoactinopolyspora halotolerans</name>
    <dbReference type="NCBI Taxonomy" id="1981512"/>
    <lineage>
        <taxon>Bacteria</taxon>
        <taxon>Bacillati</taxon>
        <taxon>Actinomycetota</taxon>
        <taxon>Actinomycetes</taxon>
        <taxon>Jiangellales</taxon>
        <taxon>Jiangellaceae</taxon>
        <taxon>Phytoactinopolyspora</taxon>
    </lineage>
</organism>
<dbReference type="Pfam" id="PF11716">
    <property type="entry name" value="MDMPI_N"/>
    <property type="match status" value="1"/>
</dbReference>
<dbReference type="InterPro" id="IPR017520">
    <property type="entry name" value="CHP03086"/>
</dbReference>
<dbReference type="NCBIfam" id="TIGR03083">
    <property type="entry name" value="maleylpyruvate isomerase family mycothiol-dependent enzyme"/>
    <property type="match status" value="1"/>
</dbReference>
<dbReference type="InterPro" id="IPR017517">
    <property type="entry name" value="Maleyloyr_isom"/>
</dbReference>
<evidence type="ECO:0000313" key="2">
    <source>
        <dbReference type="EMBL" id="NEE04436.1"/>
    </source>
</evidence>
<comment type="caution">
    <text evidence="2">The sequence shown here is derived from an EMBL/GenBank/DDBJ whole genome shotgun (WGS) entry which is preliminary data.</text>
</comment>
<dbReference type="Proteomes" id="UP000475214">
    <property type="component" value="Unassembled WGS sequence"/>
</dbReference>
<feature type="domain" description="Mycothiol-dependent maleylpyruvate isomerase metal-binding" evidence="1">
    <location>
        <begin position="19"/>
        <end position="141"/>
    </location>
</feature>
<dbReference type="NCBIfam" id="TIGR03086">
    <property type="entry name" value="TIGR03086 family metal-binding protein"/>
    <property type="match status" value="1"/>
</dbReference>
<dbReference type="Gene3D" id="1.20.120.450">
    <property type="entry name" value="dinb family like domain"/>
    <property type="match status" value="1"/>
</dbReference>
<dbReference type="InterPro" id="IPR034660">
    <property type="entry name" value="DinB/YfiT-like"/>
</dbReference>
<dbReference type="EMBL" id="JAAGOA010000034">
    <property type="protein sequence ID" value="NEE04436.1"/>
    <property type="molecule type" value="Genomic_DNA"/>
</dbReference>
<proteinExistence type="predicted"/>